<evidence type="ECO:0000313" key="2">
    <source>
        <dbReference type="EMBL" id="TWT78539.1"/>
    </source>
</evidence>
<dbReference type="EMBL" id="SJPO01000002">
    <property type="protein sequence ID" value="TWT78539.1"/>
    <property type="molecule type" value="Genomic_DNA"/>
</dbReference>
<feature type="transmembrane region" description="Helical" evidence="1">
    <location>
        <begin position="250"/>
        <end position="283"/>
    </location>
</feature>
<keyword evidence="1" id="KW-1133">Transmembrane helix</keyword>
<evidence type="ECO:0000313" key="3">
    <source>
        <dbReference type="Proteomes" id="UP000318478"/>
    </source>
</evidence>
<gene>
    <name evidence="2" type="ORF">Pla123a_13320</name>
</gene>
<reference evidence="2 3" key="1">
    <citation type="submission" date="2019-02" db="EMBL/GenBank/DDBJ databases">
        <title>Deep-cultivation of Planctomycetes and their phenomic and genomic characterization uncovers novel biology.</title>
        <authorList>
            <person name="Wiegand S."/>
            <person name="Jogler M."/>
            <person name="Boedeker C."/>
            <person name="Pinto D."/>
            <person name="Vollmers J."/>
            <person name="Rivas-Marin E."/>
            <person name="Kohn T."/>
            <person name="Peeters S.H."/>
            <person name="Heuer A."/>
            <person name="Rast P."/>
            <person name="Oberbeckmann S."/>
            <person name="Bunk B."/>
            <person name="Jeske O."/>
            <person name="Meyerdierks A."/>
            <person name="Storesund J.E."/>
            <person name="Kallscheuer N."/>
            <person name="Luecker S."/>
            <person name="Lage O.M."/>
            <person name="Pohl T."/>
            <person name="Merkel B.J."/>
            <person name="Hornburger P."/>
            <person name="Mueller R.-W."/>
            <person name="Bruemmer F."/>
            <person name="Labrenz M."/>
            <person name="Spormann A.M."/>
            <person name="Op Den Camp H."/>
            <person name="Overmann J."/>
            <person name="Amann R."/>
            <person name="Jetten M.S.M."/>
            <person name="Mascher T."/>
            <person name="Medema M.H."/>
            <person name="Devos D.P."/>
            <person name="Kaster A.-K."/>
            <person name="Ovreas L."/>
            <person name="Rohde M."/>
            <person name="Galperin M.Y."/>
            <person name="Jogler C."/>
        </authorList>
    </citation>
    <scope>NUCLEOTIDE SEQUENCE [LARGE SCALE GENOMIC DNA]</scope>
    <source>
        <strain evidence="2 3">Pla123a</strain>
    </source>
</reference>
<dbReference type="OrthoDB" id="284277at2"/>
<keyword evidence="1" id="KW-0812">Transmembrane</keyword>
<feature type="transmembrane region" description="Helical" evidence="1">
    <location>
        <begin position="160"/>
        <end position="178"/>
    </location>
</feature>
<comment type="caution">
    <text evidence="2">The sequence shown here is derived from an EMBL/GenBank/DDBJ whole genome shotgun (WGS) entry which is preliminary data.</text>
</comment>
<organism evidence="2 3">
    <name type="scientific">Posidoniimonas polymericola</name>
    <dbReference type="NCBI Taxonomy" id="2528002"/>
    <lineage>
        <taxon>Bacteria</taxon>
        <taxon>Pseudomonadati</taxon>
        <taxon>Planctomycetota</taxon>
        <taxon>Planctomycetia</taxon>
        <taxon>Pirellulales</taxon>
        <taxon>Lacipirellulaceae</taxon>
        <taxon>Posidoniimonas</taxon>
    </lineage>
</organism>
<name>A0A5C5YU49_9BACT</name>
<accession>A0A5C5YU49</accession>
<dbReference type="Proteomes" id="UP000318478">
    <property type="component" value="Unassembled WGS sequence"/>
</dbReference>
<proteinExistence type="predicted"/>
<keyword evidence="3" id="KW-1185">Reference proteome</keyword>
<keyword evidence="1" id="KW-0472">Membrane</keyword>
<sequence length="303" mass="33191">MPAKRNAARTRTRTLARLAVLALIIALGAFKADQNRRDREAQRAYDDLIAQLDKEGGLEHQKLSQWSKSLFDADNARRETEETLNAGEPWETRMVADRVGDGREVATWRHPKYGIEMQYTFDGDDLASFTAGIGRGLLQERTPRPQPFSLEGPAESLRQLIPLAAGPIWLAGFAGAIFSARHGLLAAEAMLAAAFSTFIAHAVNPHTVMRITWFTDQEWFALLMLAASLVMLAWRAPARQGGLRFSMRELLIAMTAAAVLLAIGPFGWLMLGVLAASALLYAATRRLRPRGPAADLLAGDSGN</sequence>
<dbReference type="AlphaFoldDB" id="A0A5C5YU49"/>
<protein>
    <submittedName>
        <fullName evidence="2">Uncharacterized protein</fullName>
    </submittedName>
</protein>
<dbReference type="RefSeq" id="WP_146585080.1">
    <property type="nucleotide sequence ID" value="NZ_SJPO01000002.1"/>
</dbReference>
<evidence type="ECO:0000256" key="1">
    <source>
        <dbReference type="SAM" id="Phobius"/>
    </source>
</evidence>
<feature type="transmembrane region" description="Helical" evidence="1">
    <location>
        <begin position="219"/>
        <end position="238"/>
    </location>
</feature>